<comment type="caution">
    <text evidence="1">The sequence shown here is derived from an EMBL/GenBank/DDBJ whole genome shotgun (WGS) entry which is preliminary data.</text>
</comment>
<accession>A0AAV9Y091</accession>
<protein>
    <recommendedName>
        <fullName evidence="3">Protein kinase domain-containing protein</fullName>
    </recommendedName>
</protein>
<evidence type="ECO:0000313" key="1">
    <source>
        <dbReference type="EMBL" id="KAK6589789.1"/>
    </source>
</evidence>
<evidence type="ECO:0000313" key="2">
    <source>
        <dbReference type="Proteomes" id="UP001311799"/>
    </source>
</evidence>
<name>A0AAV9Y091_9CRYT</name>
<keyword evidence="2" id="KW-1185">Reference proteome</keyword>
<gene>
    <name evidence="1" type="ORF">RS030_192915</name>
</gene>
<sequence length="1033" mass="120539">MSFGLFDTRKITLLPVILWHLVSLYGKCGINSYIGLKELNFISFIELGSIISENINNEYLLFTNEQVLSVMSNYPTQTRSKKFKFEGSLIDPVSGTAENRLSYLELLNFSKENESSLVSQVPKGKELAQLMPVELFCTHLSQLIKCLVREFAPNSRSDNRLYFVSPSNLTWLVYKGSHGKVVVGYLTSPSSEIRYDNENIDDDEYHSNVSSERYTPSERDFLHVNSKDVLRIDTSSEFYKRFKPKHSGNMSNIRIYFHGNSVYFPGWLEEGTTAQVVVKGEVRLNSNRNDMFWTKEREYTFFLSSSEIWRSRDHSYLNFIPGIFSIYHITNSENGNINNKNLKGKYASNMDINNLSSKHLIEDIKNKDGNLSEFMIMEYTKGMRFFELIRRLKSVSAVYFYNSTKDWQGWFRNALYLFYLSLYIVATFSTTGRYLYLHCDFHGNNIIVHNVPSNTLSRILFTNMQKIVKIEKIKLIDLMFIWTPKEVGDRNKSNPCTENHEVAISDIECLNSLVLGRLFLWDNFPFDSTPEKTNSYLEIYRKSKDFFDFIYNIPEWRRISSYFVGGGPEWFQQWKSIGKSNKKASINTFNEQFEGVMVVCDYLNKFMSLNGIYQEPCFSFESYLRGYNLLSYRIMRIGSCIKKNIGFFFNNLYNFKNERVLSKVEVSYWELSRLTLILYWNILATNMRTCLPPSKTKYRDDNYLEDSSYKFEFSSKLKGVDVRLITLLERNHCDIIFTCLNDEDNSFKDKYEKLYKVNKEINGFKFTGIYGTSSLRTTFSTFINDIKKNSNYNNSLSRSLKNLRLDTILTLNGKSGSAVSDKSPTLIQTQKAFEYEEFLLDRWIYNLYHQYSFSPSFVLAGIRYSFRLEPTLSGKSGKIIGILEQIKRAALMNGFIGYVDENPSSSTFDNEKDISEAELVHSCNMFYLTYYEIAIEYYIKEDENCFKVLENIGSNANYAKFKKHHGYQKYNKGIRDIFFTENGDQELMIIDKGNICSYNYIDINSNNTPNSEFIFQGFCEILLKPLNNIKMLL</sequence>
<organism evidence="1 2">
    <name type="scientific">Cryptosporidium xiaoi</name>
    <dbReference type="NCBI Taxonomy" id="659607"/>
    <lineage>
        <taxon>Eukaryota</taxon>
        <taxon>Sar</taxon>
        <taxon>Alveolata</taxon>
        <taxon>Apicomplexa</taxon>
        <taxon>Conoidasida</taxon>
        <taxon>Coccidia</taxon>
        <taxon>Eucoccidiorida</taxon>
        <taxon>Eimeriorina</taxon>
        <taxon>Cryptosporidiidae</taxon>
        <taxon>Cryptosporidium</taxon>
    </lineage>
</organism>
<evidence type="ECO:0008006" key="3">
    <source>
        <dbReference type="Google" id="ProtNLM"/>
    </source>
</evidence>
<dbReference type="EMBL" id="JAWDEY010000010">
    <property type="protein sequence ID" value="KAK6589789.1"/>
    <property type="molecule type" value="Genomic_DNA"/>
</dbReference>
<proteinExistence type="predicted"/>
<dbReference type="AlphaFoldDB" id="A0AAV9Y091"/>
<reference evidence="1 2" key="1">
    <citation type="submission" date="2023-10" db="EMBL/GenBank/DDBJ databases">
        <title>Comparative genomics analysis reveals potential genetic determinants of host preference in Cryptosporidium xiaoi.</title>
        <authorList>
            <person name="Xiao L."/>
            <person name="Li J."/>
        </authorList>
    </citation>
    <scope>NUCLEOTIDE SEQUENCE [LARGE SCALE GENOMIC DNA]</scope>
    <source>
        <strain evidence="1 2">52996</strain>
    </source>
</reference>
<dbReference type="Proteomes" id="UP001311799">
    <property type="component" value="Unassembled WGS sequence"/>
</dbReference>